<dbReference type="InterPro" id="IPR016163">
    <property type="entry name" value="Ald_DH_C"/>
</dbReference>
<dbReference type="EMBL" id="JACGCM010002391">
    <property type="protein sequence ID" value="KAF6140341.1"/>
    <property type="molecule type" value="Genomic_DNA"/>
</dbReference>
<evidence type="ECO:0000259" key="1">
    <source>
        <dbReference type="Pfam" id="PF00171"/>
    </source>
</evidence>
<dbReference type="InterPro" id="IPR016162">
    <property type="entry name" value="Ald_DH_N"/>
</dbReference>
<dbReference type="SUPFAM" id="SSF53720">
    <property type="entry name" value="ALDH-like"/>
    <property type="match status" value="1"/>
</dbReference>
<protein>
    <recommendedName>
        <fullName evidence="1">Aldehyde dehydrogenase domain-containing protein</fullName>
    </recommendedName>
</protein>
<organism evidence="2 3">
    <name type="scientific">Kingdonia uniflora</name>
    <dbReference type="NCBI Taxonomy" id="39325"/>
    <lineage>
        <taxon>Eukaryota</taxon>
        <taxon>Viridiplantae</taxon>
        <taxon>Streptophyta</taxon>
        <taxon>Embryophyta</taxon>
        <taxon>Tracheophyta</taxon>
        <taxon>Spermatophyta</taxon>
        <taxon>Magnoliopsida</taxon>
        <taxon>Ranunculales</taxon>
        <taxon>Circaeasteraceae</taxon>
        <taxon>Kingdonia</taxon>
    </lineage>
</organism>
<name>A0A7J7LCE4_9MAGN</name>
<dbReference type="InterPro" id="IPR015590">
    <property type="entry name" value="Aldehyde_DH_dom"/>
</dbReference>
<comment type="caution">
    <text evidence="2">The sequence shown here is derived from an EMBL/GenBank/DDBJ whole genome shotgun (WGS) entry which is preliminary data.</text>
</comment>
<dbReference type="Gene3D" id="3.40.309.10">
    <property type="entry name" value="Aldehyde Dehydrogenase, Chain A, domain 2"/>
    <property type="match status" value="1"/>
</dbReference>
<proteinExistence type="predicted"/>
<dbReference type="Pfam" id="PF00171">
    <property type="entry name" value="Aldedh"/>
    <property type="match status" value="1"/>
</dbReference>
<dbReference type="PANTHER" id="PTHR11699">
    <property type="entry name" value="ALDEHYDE DEHYDROGENASE-RELATED"/>
    <property type="match status" value="1"/>
</dbReference>
<dbReference type="GO" id="GO:0016620">
    <property type="term" value="F:oxidoreductase activity, acting on the aldehyde or oxo group of donors, NAD or NADP as acceptor"/>
    <property type="evidence" value="ECO:0007669"/>
    <property type="project" value="InterPro"/>
</dbReference>
<keyword evidence="3" id="KW-1185">Reference proteome</keyword>
<dbReference type="OrthoDB" id="1669877at2759"/>
<accession>A0A7J7LCE4</accession>
<dbReference type="AlphaFoldDB" id="A0A7J7LCE4"/>
<dbReference type="Gene3D" id="3.40.605.10">
    <property type="entry name" value="Aldehyde Dehydrogenase, Chain A, domain 1"/>
    <property type="match status" value="1"/>
</dbReference>
<reference evidence="2 3" key="1">
    <citation type="journal article" date="2020" name="IScience">
        <title>Genome Sequencing of the Endangered Kingdonia uniflora (Circaeasteraceae, Ranunculales) Reveals Potential Mechanisms of Evolutionary Specialization.</title>
        <authorList>
            <person name="Sun Y."/>
            <person name="Deng T."/>
            <person name="Zhang A."/>
            <person name="Moore M.J."/>
            <person name="Landis J.B."/>
            <person name="Lin N."/>
            <person name="Zhang H."/>
            <person name="Zhang X."/>
            <person name="Huang J."/>
            <person name="Zhang X."/>
            <person name="Sun H."/>
            <person name="Wang H."/>
        </authorList>
    </citation>
    <scope>NUCLEOTIDE SEQUENCE [LARGE SCALE GENOMIC DNA]</scope>
    <source>
        <strain evidence="2">TB1705</strain>
        <tissue evidence="2">Leaf</tissue>
    </source>
</reference>
<feature type="domain" description="Aldehyde dehydrogenase" evidence="1">
    <location>
        <begin position="86"/>
        <end position="183"/>
    </location>
</feature>
<gene>
    <name evidence="2" type="ORF">GIB67_011360</name>
</gene>
<evidence type="ECO:0000313" key="2">
    <source>
        <dbReference type="EMBL" id="KAF6140341.1"/>
    </source>
</evidence>
<dbReference type="Gene3D" id="1.25.40.10">
    <property type="entry name" value="Tetratricopeptide repeat domain"/>
    <property type="match status" value="1"/>
</dbReference>
<dbReference type="InterPro" id="IPR011990">
    <property type="entry name" value="TPR-like_helical_dom_sf"/>
</dbReference>
<dbReference type="InterPro" id="IPR016161">
    <property type="entry name" value="Ald_DH/histidinol_DH"/>
</dbReference>
<sequence>MLDPRDRIICHELGLVGLQVRQNKCFEAVQGLQHVIRGFPTCVDLWETLGVAYQRLGMFTATIKSCGRAIELEDSRVFASVESGNILLMLSSFRKIGLPPDVLNVVSGFRKAVDAPIASHMDVDKLAFTGLTVTGNTRLELATRSNLKPVTLDLGGKSPFIVFEDVDIDEAVELTHNAMFFYQV</sequence>
<dbReference type="SUPFAM" id="SSF48452">
    <property type="entry name" value="TPR-like"/>
    <property type="match status" value="1"/>
</dbReference>
<evidence type="ECO:0000313" key="3">
    <source>
        <dbReference type="Proteomes" id="UP000541444"/>
    </source>
</evidence>
<dbReference type="Proteomes" id="UP000541444">
    <property type="component" value="Unassembled WGS sequence"/>
</dbReference>